<proteinExistence type="inferred from homology"/>
<dbReference type="Gramene" id="Manes.14G113100.1.v8.1">
    <property type="protein sequence ID" value="Manes.14G113100.1.v8.1.CDS"/>
    <property type="gene ID" value="Manes.14G113100.v8.1"/>
</dbReference>
<comment type="similarity">
    <text evidence="2 9">Belongs to the peptidase S10 family.</text>
</comment>
<dbReference type="GO" id="GO:0005576">
    <property type="term" value="C:extracellular region"/>
    <property type="evidence" value="ECO:0007669"/>
    <property type="project" value="UniProtKB-SubCell"/>
</dbReference>
<reference evidence="11" key="1">
    <citation type="journal article" date="2016" name="Nat. Biotechnol.">
        <title>Sequencing wild and cultivated cassava and related species reveals extensive interspecific hybridization and genetic diversity.</title>
        <authorList>
            <person name="Bredeson J.V."/>
            <person name="Lyons J.B."/>
            <person name="Prochnik S.E."/>
            <person name="Wu G.A."/>
            <person name="Ha C.M."/>
            <person name="Edsinger-Gonzales E."/>
            <person name="Grimwood J."/>
            <person name="Schmutz J."/>
            <person name="Rabbi I.Y."/>
            <person name="Egesi C."/>
            <person name="Nauluvula P."/>
            <person name="Lebot V."/>
            <person name="Ndunguru J."/>
            <person name="Mkamilo G."/>
            <person name="Bart R.S."/>
            <person name="Setter T.L."/>
            <person name="Gleadow R.M."/>
            <person name="Kulakow P."/>
            <person name="Ferguson M.E."/>
            <person name="Rounsley S."/>
            <person name="Rokhsar D.S."/>
        </authorList>
    </citation>
    <scope>NUCLEOTIDE SEQUENCE [LARGE SCALE GENOMIC DNA]</scope>
    <source>
        <strain evidence="11">cv. AM560-2</strain>
    </source>
</reference>
<dbReference type="SUPFAM" id="SSF53474">
    <property type="entry name" value="alpha/beta-Hydrolases"/>
    <property type="match status" value="1"/>
</dbReference>
<dbReference type="InterPro" id="IPR018202">
    <property type="entry name" value="Ser_caboxypep_ser_AS"/>
</dbReference>
<accession>A0A2C9ULT9</accession>
<protein>
    <recommendedName>
        <fullName evidence="9">Carboxypeptidase</fullName>
        <ecNumber evidence="9">3.4.16.-</ecNumber>
    </recommendedName>
</protein>
<dbReference type="FunFam" id="3.40.50.1820:FF:000579">
    <property type="entry name" value="Carboxypeptidase"/>
    <property type="match status" value="1"/>
</dbReference>
<dbReference type="PANTHER" id="PTHR11802">
    <property type="entry name" value="SERINE PROTEASE FAMILY S10 SERINE CARBOXYPEPTIDASE"/>
    <property type="match status" value="1"/>
</dbReference>
<name>A0A2C9ULT9_MANES</name>
<evidence type="ECO:0000313" key="11">
    <source>
        <dbReference type="Proteomes" id="UP000091857"/>
    </source>
</evidence>
<evidence type="ECO:0000256" key="7">
    <source>
        <dbReference type="ARBA" id="ARBA00023157"/>
    </source>
</evidence>
<dbReference type="PANTHER" id="PTHR11802:SF32">
    <property type="entry name" value="SERINE CARBOXYPEPTIDASE-LIKE 29"/>
    <property type="match status" value="1"/>
</dbReference>
<evidence type="ECO:0000256" key="4">
    <source>
        <dbReference type="ARBA" id="ARBA00022645"/>
    </source>
</evidence>
<gene>
    <name evidence="10" type="ORF">MANES_14G113100v8</name>
</gene>
<dbReference type="FunFam" id="3.40.50.11320:FF:000002">
    <property type="entry name" value="Carboxypeptidase"/>
    <property type="match status" value="1"/>
</dbReference>
<keyword evidence="11" id="KW-1185">Reference proteome</keyword>
<dbReference type="PROSITE" id="PS00131">
    <property type="entry name" value="CARBOXYPEPT_SER_SER"/>
    <property type="match status" value="1"/>
</dbReference>
<keyword evidence="4 9" id="KW-0121">Carboxypeptidase</keyword>
<dbReference type="OrthoDB" id="443318at2759"/>
<dbReference type="EMBL" id="CM004400">
    <property type="protein sequence ID" value="OAY31451.1"/>
    <property type="molecule type" value="Genomic_DNA"/>
</dbReference>
<dbReference type="Proteomes" id="UP000091857">
    <property type="component" value="Chromosome 14"/>
</dbReference>
<keyword evidence="8" id="KW-0325">Glycoprotein</keyword>
<keyword evidence="5 9" id="KW-0645">Protease</keyword>
<sequence>MVNLKWDFGFLHVFLAIFFFFSIDFFVGTSVIASSLTDPVAQRELDRVLELPGLNFNISFQHYSGYVTVNEKSGRALFYWFIEAVEDPDSKPLVLWLNGGPGCSSIGYGEAEEIGPFHIRPDGKTLYLNPHSWNQVANILFIDSPVGVGYSYSNTSSDLHNNGDRRTAADSLAFLLKWFERFPQYKGRDFYITGESYAGHYVPQLSQAIVRYNQATKNKAINLRGYMVGNALTDDYHDHLGIFEFMWAAGLISDQTYEQLNLLCDFQSFIHSSESCDQILDVASEELGVIDPYSIYTPPCNSNVSRSNKLLKRIHKIGDVSEKYDPCTEAHAVVYFNRPEVQKALHVSPVFASSNWESCSDIVSSNWKDSPRTVLDVYHELIRAGLRIWMFSGDTDAIIPVTSTRYSINALKLPTIKPWHAWYDDGQVGGWSEEYAGLTFVVVRGAGHEVALHRPKLALTLIKAFLSGTSMPTFELIDAS</sequence>
<dbReference type="OMA" id="AAPYVWK"/>
<dbReference type="EC" id="3.4.16.-" evidence="9"/>
<dbReference type="Pfam" id="PF00450">
    <property type="entry name" value="Peptidase_S10"/>
    <property type="match status" value="1"/>
</dbReference>
<evidence type="ECO:0000256" key="3">
    <source>
        <dbReference type="ARBA" id="ARBA00022525"/>
    </source>
</evidence>
<dbReference type="PRINTS" id="PR00724">
    <property type="entry name" value="CRBOXYPTASEC"/>
</dbReference>
<organism evidence="10 11">
    <name type="scientific">Manihot esculenta</name>
    <name type="common">Cassava</name>
    <name type="synonym">Jatropha manihot</name>
    <dbReference type="NCBI Taxonomy" id="3983"/>
    <lineage>
        <taxon>Eukaryota</taxon>
        <taxon>Viridiplantae</taxon>
        <taxon>Streptophyta</taxon>
        <taxon>Embryophyta</taxon>
        <taxon>Tracheophyta</taxon>
        <taxon>Spermatophyta</taxon>
        <taxon>Magnoliopsida</taxon>
        <taxon>eudicotyledons</taxon>
        <taxon>Gunneridae</taxon>
        <taxon>Pentapetalae</taxon>
        <taxon>rosids</taxon>
        <taxon>fabids</taxon>
        <taxon>Malpighiales</taxon>
        <taxon>Euphorbiaceae</taxon>
        <taxon>Crotonoideae</taxon>
        <taxon>Manihoteae</taxon>
        <taxon>Manihot</taxon>
    </lineage>
</organism>
<comment type="subcellular location">
    <subcellularLocation>
        <location evidence="1">Secreted</location>
    </subcellularLocation>
</comment>
<keyword evidence="3" id="KW-0964">Secreted</keyword>
<evidence type="ECO:0000256" key="9">
    <source>
        <dbReference type="RuleBase" id="RU361156"/>
    </source>
</evidence>
<evidence type="ECO:0000256" key="5">
    <source>
        <dbReference type="ARBA" id="ARBA00022670"/>
    </source>
</evidence>
<evidence type="ECO:0000256" key="2">
    <source>
        <dbReference type="ARBA" id="ARBA00009431"/>
    </source>
</evidence>
<evidence type="ECO:0000256" key="8">
    <source>
        <dbReference type="ARBA" id="ARBA00023180"/>
    </source>
</evidence>
<dbReference type="AlphaFoldDB" id="A0A2C9ULT9"/>
<evidence type="ECO:0000313" key="10">
    <source>
        <dbReference type="EMBL" id="OAY31451.1"/>
    </source>
</evidence>
<dbReference type="Gene3D" id="6.10.250.940">
    <property type="match status" value="1"/>
</dbReference>
<dbReference type="InterPro" id="IPR029058">
    <property type="entry name" value="AB_hydrolase_fold"/>
</dbReference>
<dbReference type="Gene3D" id="3.40.50.11320">
    <property type="match status" value="1"/>
</dbReference>
<evidence type="ECO:0000256" key="1">
    <source>
        <dbReference type="ARBA" id="ARBA00004613"/>
    </source>
</evidence>
<dbReference type="Gene3D" id="3.40.50.1820">
    <property type="entry name" value="alpha/beta hydrolase"/>
    <property type="match status" value="1"/>
</dbReference>
<evidence type="ECO:0000256" key="6">
    <source>
        <dbReference type="ARBA" id="ARBA00022729"/>
    </source>
</evidence>
<keyword evidence="6" id="KW-0732">Signal</keyword>
<keyword evidence="9" id="KW-0378">Hydrolase</keyword>
<dbReference type="GO" id="GO:0006508">
    <property type="term" value="P:proteolysis"/>
    <property type="evidence" value="ECO:0007669"/>
    <property type="project" value="UniProtKB-KW"/>
</dbReference>
<keyword evidence="7" id="KW-1015">Disulfide bond</keyword>
<comment type="caution">
    <text evidence="10">The sequence shown here is derived from an EMBL/GenBank/DDBJ whole genome shotgun (WGS) entry which is preliminary data.</text>
</comment>
<dbReference type="GO" id="GO:0004185">
    <property type="term" value="F:serine-type carboxypeptidase activity"/>
    <property type="evidence" value="ECO:0000318"/>
    <property type="project" value="GO_Central"/>
</dbReference>
<dbReference type="InterPro" id="IPR001563">
    <property type="entry name" value="Peptidase_S10"/>
</dbReference>